<dbReference type="GO" id="GO:0004534">
    <property type="term" value="F:5'-3' RNA exonuclease activity"/>
    <property type="evidence" value="ECO:0007669"/>
    <property type="project" value="TreeGrafter"/>
</dbReference>
<dbReference type="EMBL" id="VXRG01000089">
    <property type="protein sequence ID" value="MXY93885.1"/>
    <property type="molecule type" value="Genomic_DNA"/>
</dbReference>
<dbReference type="InterPro" id="IPR004013">
    <property type="entry name" value="PHP_dom"/>
</dbReference>
<dbReference type="InterPro" id="IPR052018">
    <property type="entry name" value="PHP_domain"/>
</dbReference>
<dbReference type="Pfam" id="PF02811">
    <property type="entry name" value="PHP"/>
    <property type="match status" value="1"/>
</dbReference>
<name>A0A6B0YUU1_9CHLR</name>
<protein>
    <submittedName>
        <fullName evidence="2">PHP domain-containing protein</fullName>
    </submittedName>
</protein>
<dbReference type="GO" id="GO:0035312">
    <property type="term" value="F:5'-3' DNA exonuclease activity"/>
    <property type="evidence" value="ECO:0007669"/>
    <property type="project" value="TreeGrafter"/>
</dbReference>
<dbReference type="AlphaFoldDB" id="A0A6B0YUU1"/>
<evidence type="ECO:0000313" key="2">
    <source>
        <dbReference type="EMBL" id="MXY93885.1"/>
    </source>
</evidence>
<reference evidence="2" key="1">
    <citation type="submission" date="2019-09" db="EMBL/GenBank/DDBJ databases">
        <title>Characterisation of the sponge microbiome using genome-centric metagenomics.</title>
        <authorList>
            <person name="Engelberts J.P."/>
            <person name="Robbins S.J."/>
            <person name="De Goeij J.M."/>
            <person name="Aranda M."/>
            <person name="Bell S.C."/>
            <person name="Webster N.S."/>
        </authorList>
    </citation>
    <scope>NUCLEOTIDE SEQUENCE</scope>
    <source>
        <strain evidence="2">SB0664_bin_27</strain>
    </source>
</reference>
<comment type="caution">
    <text evidence="2">The sequence shown here is derived from an EMBL/GenBank/DDBJ whole genome shotgun (WGS) entry which is preliminary data.</text>
</comment>
<dbReference type="CDD" id="cd07438">
    <property type="entry name" value="PHP_HisPPase_AMP"/>
    <property type="match status" value="1"/>
</dbReference>
<gene>
    <name evidence="2" type="ORF">F4Y42_10610</name>
</gene>
<dbReference type="SUPFAM" id="SSF89550">
    <property type="entry name" value="PHP domain-like"/>
    <property type="match status" value="1"/>
</dbReference>
<dbReference type="Gene3D" id="3.20.20.140">
    <property type="entry name" value="Metal-dependent hydrolases"/>
    <property type="match status" value="1"/>
</dbReference>
<feature type="domain" description="Polymerase/histidinol phosphatase N-terminal" evidence="1">
    <location>
        <begin position="4"/>
        <end position="70"/>
    </location>
</feature>
<accession>A0A6B0YUU1</accession>
<dbReference type="SMART" id="SM00481">
    <property type="entry name" value="POLIIIAc"/>
    <property type="match status" value="1"/>
</dbReference>
<organism evidence="2">
    <name type="scientific">Caldilineaceae bacterium SB0664_bin_27</name>
    <dbReference type="NCBI Taxonomy" id="2605260"/>
    <lineage>
        <taxon>Bacteria</taxon>
        <taxon>Bacillati</taxon>
        <taxon>Chloroflexota</taxon>
        <taxon>Caldilineae</taxon>
        <taxon>Caldilineales</taxon>
        <taxon>Caldilineaceae</taxon>
    </lineage>
</organism>
<dbReference type="PANTHER" id="PTHR42924:SF3">
    <property type="entry name" value="POLYMERASE_HISTIDINOL PHOSPHATASE N-TERMINAL DOMAIN-CONTAINING PROTEIN"/>
    <property type="match status" value="1"/>
</dbReference>
<dbReference type="InterPro" id="IPR016195">
    <property type="entry name" value="Pol/histidinol_Pase-like"/>
</dbReference>
<proteinExistence type="predicted"/>
<dbReference type="PANTHER" id="PTHR42924">
    <property type="entry name" value="EXONUCLEASE"/>
    <property type="match status" value="1"/>
</dbReference>
<dbReference type="InterPro" id="IPR003141">
    <property type="entry name" value="Pol/His_phosphatase_N"/>
</dbReference>
<evidence type="ECO:0000259" key="1">
    <source>
        <dbReference type="SMART" id="SM00481"/>
    </source>
</evidence>
<dbReference type="Gene3D" id="1.10.150.650">
    <property type="match status" value="1"/>
</dbReference>
<sequence length="275" mass="30144">MRRADLHVHTHASSDASFDPEEVFSIAMARGLTAVTFSDHDTIDSIAEGQRLSTIYDVTFLPGIEITSSWRGEPAHVLGFFRDGPLSSLEGFLADKIWSVRRRSHLAILEYLQGKGTEVTVAEYDDEVKSQESSDSTALYDLLLKKGIVSNQKEFMAMREASGVRVLHPPMPEVIPAIHEAGGIAVVAHPGHDTGVVFTFDEENIAALAAEGLDGVEVFHPAHTKAQEEDYVRISDRLGLVKTGGSDMHIPRPEPQKMVGGTYCDWDGVLQYLEG</sequence>